<name>A0AAD8EC22_DIPPU</name>
<evidence type="ECO:0000313" key="2">
    <source>
        <dbReference type="EMBL" id="KAJ9584339.1"/>
    </source>
</evidence>
<dbReference type="AlphaFoldDB" id="A0AAD8EC22"/>
<organism evidence="2 3">
    <name type="scientific">Diploptera punctata</name>
    <name type="common">Pacific beetle cockroach</name>
    <dbReference type="NCBI Taxonomy" id="6984"/>
    <lineage>
        <taxon>Eukaryota</taxon>
        <taxon>Metazoa</taxon>
        <taxon>Ecdysozoa</taxon>
        <taxon>Arthropoda</taxon>
        <taxon>Hexapoda</taxon>
        <taxon>Insecta</taxon>
        <taxon>Pterygota</taxon>
        <taxon>Neoptera</taxon>
        <taxon>Polyneoptera</taxon>
        <taxon>Dictyoptera</taxon>
        <taxon>Blattodea</taxon>
        <taxon>Blaberoidea</taxon>
        <taxon>Blaberidae</taxon>
        <taxon>Diplopterinae</taxon>
        <taxon>Diploptera</taxon>
    </lineage>
</organism>
<protein>
    <submittedName>
        <fullName evidence="2">Uncharacterized protein</fullName>
    </submittedName>
</protein>
<evidence type="ECO:0000256" key="1">
    <source>
        <dbReference type="SAM" id="SignalP"/>
    </source>
</evidence>
<reference evidence="2" key="2">
    <citation type="submission" date="2023-05" db="EMBL/GenBank/DDBJ databases">
        <authorList>
            <person name="Fouks B."/>
        </authorList>
    </citation>
    <scope>NUCLEOTIDE SEQUENCE</scope>
    <source>
        <strain evidence="2">Stay&amp;Tobe</strain>
        <tissue evidence="2">Testes</tissue>
    </source>
</reference>
<evidence type="ECO:0000313" key="3">
    <source>
        <dbReference type="Proteomes" id="UP001233999"/>
    </source>
</evidence>
<keyword evidence="3" id="KW-1185">Reference proteome</keyword>
<comment type="caution">
    <text evidence="2">The sequence shown here is derived from an EMBL/GenBank/DDBJ whole genome shotgun (WGS) entry which is preliminary data.</text>
</comment>
<dbReference type="EMBL" id="JASPKZ010007428">
    <property type="protein sequence ID" value="KAJ9584339.1"/>
    <property type="molecule type" value="Genomic_DNA"/>
</dbReference>
<feature type="non-terminal residue" evidence="2">
    <location>
        <position position="92"/>
    </location>
</feature>
<reference evidence="2" key="1">
    <citation type="journal article" date="2023" name="IScience">
        <title>Live-bearing cockroach genome reveals convergent evolutionary mechanisms linked to viviparity in insects and beyond.</title>
        <authorList>
            <person name="Fouks B."/>
            <person name="Harrison M.C."/>
            <person name="Mikhailova A.A."/>
            <person name="Marchal E."/>
            <person name="English S."/>
            <person name="Carruthers M."/>
            <person name="Jennings E.C."/>
            <person name="Chiamaka E.L."/>
            <person name="Frigard R.A."/>
            <person name="Pippel M."/>
            <person name="Attardo G.M."/>
            <person name="Benoit J.B."/>
            <person name="Bornberg-Bauer E."/>
            <person name="Tobe S.S."/>
        </authorList>
    </citation>
    <scope>NUCLEOTIDE SEQUENCE</scope>
    <source>
        <strain evidence="2">Stay&amp;Tobe</strain>
    </source>
</reference>
<feature type="chain" id="PRO_5042279250" evidence="1">
    <location>
        <begin position="17"/>
        <end position="92"/>
    </location>
</feature>
<accession>A0AAD8EC22</accession>
<feature type="non-terminal residue" evidence="2">
    <location>
        <position position="1"/>
    </location>
</feature>
<gene>
    <name evidence="2" type="ORF">L9F63_021298</name>
</gene>
<proteinExistence type="predicted"/>
<dbReference type="Proteomes" id="UP001233999">
    <property type="component" value="Unassembled WGS sequence"/>
</dbReference>
<feature type="signal peptide" evidence="1">
    <location>
        <begin position="1"/>
        <end position="16"/>
    </location>
</feature>
<sequence length="92" mass="10578">SFFRFHLVLIPRLSFAACVKILFMDSTYYATATDANKLHLTETVITMLPVEVGQKSMEFMASAGLTCSAIFRDCMTKYYSFVTLHVYFNTYF</sequence>
<keyword evidence="1" id="KW-0732">Signal</keyword>